<dbReference type="EMBL" id="CP056775">
    <property type="protein sequence ID" value="QRR02041.1"/>
    <property type="molecule type" value="Genomic_DNA"/>
</dbReference>
<feature type="signal peptide" evidence="1">
    <location>
        <begin position="1"/>
        <end position="20"/>
    </location>
</feature>
<organism evidence="2 3">
    <name type="scientific">Dyadobacter sandarakinus</name>
    <dbReference type="NCBI Taxonomy" id="2747268"/>
    <lineage>
        <taxon>Bacteria</taxon>
        <taxon>Pseudomonadati</taxon>
        <taxon>Bacteroidota</taxon>
        <taxon>Cytophagia</taxon>
        <taxon>Cytophagales</taxon>
        <taxon>Spirosomataceae</taxon>
        <taxon>Dyadobacter</taxon>
    </lineage>
</organism>
<dbReference type="RefSeq" id="WP_204656415.1">
    <property type="nucleotide sequence ID" value="NZ_CP056775.1"/>
</dbReference>
<evidence type="ECO:0000256" key="1">
    <source>
        <dbReference type="SAM" id="SignalP"/>
    </source>
</evidence>
<dbReference type="InterPro" id="IPR011990">
    <property type="entry name" value="TPR-like_helical_dom_sf"/>
</dbReference>
<accession>A0ABX7I7F8</accession>
<feature type="chain" id="PRO_5046169690" evidence="1">
    <location>
        <begin position="21"/>
        <end position="217"/>
    </location>
</feature>
<name>A0ABX7I7F8_9BACT</name>
<dbReference type="SUPFAM" id="SSF48452">
    <property type="entry name" value="TPR-like"/>
    <property type="match status" value="1"/>
</dbReference>
<evidence type="ECO:0000313" key="3">
    <source>
        <dbReference type="Proteomes" id="UP000612680"/>
    </source>
</evidence>
<dbReference type="Gene3D" id="1.25.40.10">
    <property type="entry name" value="Tetratricopeptide repeat domain"/>
    <property type="match status" value="1"/>
</dbReference>
<protein>
    <submittedName>
        <fullName evidence="2">Uncharacterized protein</fullName>
    </submittedName>
</protein>
<dbReference type="Proteomes" id="UP000612680">
    <property type="component" value="Chromosome"/>
</dbReference>
<sequence length="217" mass="23398">MKNLTVLCCLFLLMHAGVYAQDSPYQAAMKKEIATLTTADSLPQLRQSVNAFARIAALNPGEWQPLYYGALACTYQGLAASLSLDKKDAWLAQAWDLVNKAAAISPDNSEIVAMQGFVTMAKLSADPGSRGQSLSPVALQFFGRAIALDENNPRALALMAQMEWGIAQFFGSSTEKACVLASRSRALFAAQDNEALKAALKPAWGSHLAEKVMQHCK</sequence>
<gene>
    <name evidence="2" type="ORF">HWI92_14555</name>
</gene>
<reference evidence="2 3" key="1">
    <citation type="submission" date="2020-06" db="EMBL/GenBank/DDBJ databases">
        <title>Dyadobacter sandarakinus sp. nov., isolated from the soil of the Arctic Yellow River Station.</title>
        <authorList>
            <person name="Zhang Y."/>
            <person name="Peng F."/>
        </authorList>
    </citation>
    <scope>NUCLEOTIDE SEQUENCE [LARGE SCALE GENOMIC DNA]</scope>
    <source>
        <strain evidence="2 3">Q3-56</strain>
    </source>
</reference>
<keyword evidence="3" id="KW-1185">Reference proteome</keyword>
<evidence type="ECO:0000313" key="2">
    <source>
        <dbReference type="EMBL" id="QRR02041.1"/>
    </source>
</evidence>
<proteinExistence type="predicted"/>
<keyword evidence="1" id="KW-0732">Signal</keyword>